<evidence type="ECO:0000313" key="1">
    <source>
        <dbReference type="EMBL" id="KAI0055029.1"/>
    </source>
</evidence>
<feature type="non-terminal residue" evidence="1">
    <location>
        <position position="266"/>
    </location>
</feature>
<feature type="non-terminal residue" evidence="1">
    <location>
        <position position="1"/>
    </location>
</feature>
<keyword evidence="2" id="KW-1185">Reference proteome</keyword>
<organism evidence="1 2">
    <name type="scientific">Artomyces pyxidatus</name>
    <dbReference type="NCBI Taxonomy" id="48021"/>
    <lineage>
        <taxon>Eukaryota</taxon>
        <taxon>Fungi</taxon>
        <taxon>Dikarya</taxon>
        <taxon>Basidiomycota</taxon>
        <taxon>Agaricomycotina</taxon>
        <taxon>Agaricomycetes</taxon>
        <taxon>Russulales</taxon>
        <taxon>Auriscalpiaceae</taxon>
        <taxon>Artomyces</taxon>
    </lineage>
</organism>
<gene>
    <name evidence="1" type="ORF">BV25DRAFT_1784390</name>
</gene>
<evidence type="ECO:0000313" key="2">
    <source>
        <dbReference type="Proteomes" id="UP000814140"/>
    </source>
</evidence>
<sequence length="266" mass="30276">AVAMRHLLDDGKVLGLGHAEEPQSLYNNPQLYPQAFPWLFPYGLGGLSNENGFKKIGEAMRKKMLLMYYDKRFQLEPHFSLVALNQEQIKQSTTGGYLLARRANFPKIADRLLNIDATVLDDLIKRMERGDNTLPQTDAERECYQIINDLDHVAHKVQGSRTNSKYKRNEIWALTSYLGAPSWFITFAPADVKHPIALYYAGKNTNIFPQFYSDSDRYRLIANNPVACARFFKLMVELFIKHVLGVGTDHSGLYGKTAGYYGTVEQ</sequence>
<proteinExistence type="predicted"/>
<dbReference type="EMBL" id="MU277317">
    <property type="protein sequence ID" value="KAI0055029.1"/>
    <property type="molecule type" value="Genomic_DNA"/>
</dbReference>
<reference evidence="1" key="1">
    <citation type="submission" date="2021-03" db="EMBL/GenBank/DDBJ databases">
        <authorList>
            <consortium name="DOE Joint Genome Institute"/>
            <person name="Ahrendt S."/>
            <person name="Looney B.P."/>
            <person name="Miyauchi S."/>
            <person name="Morin E."/>
            <person name="Drula E."/>
            <person name="Courty P.E."/>
            <person name="Chicoki N."/>
            <person name="Fauchery L."/>
            <person name="Kohler A."/>
            <person name="Kuo A."/>
            <person name="Labutti K."/>
            <person name="Pangilinan J."/>
            <person name="Lipzen A."/>
            <person name="Riley R."/>
            <person name="Andreopoulos W."/>
            <person name="He G."/>
            <person name="Johnson J."/>
            <person name="Barry K.W."/>
            <person name="Grigoriev I.V."/>
            <person name="Nagy L."/>
            <person name="Hibbett D."/>
            <person name="Henrissat B."/>
            <person name="Matheny P.B."/>
            <person name="Labbe J."/>
            <person name="Martin F."/>
        </authorList>
    </citation>
    <scope>NUCLEOTIDE SEQUENCE</scope>
    <source>
        <strain evidence="1">HHB10654</strain>
    </source>
</reference>
<accession>A0ACB8SEQ4</accession>
<name>A0ACB8SEQ4_9AGAM</name>
<reference evidence="1" key="2">
    <citation type="journal article" date="2022" name="New Phytol.">
        <title>Evolutionary transition to the ectomycorrhizal habit in the genomes of a hyperdiverse lineage of mushroom-forming fungi.</title>
        <authorList>
            <person name="Looney B."/>
            <person name="Miyauchi S."/>
            <person name="Morin E."/>
            <person name="Drula E."/>
            <person name="Courty P.E."/>
            <person name="Kohler A."/>
            <person name="Kuo A."/>
            <person name="LaButti K."/>
            <person name="Pangilinan J."/>
            <person name="Lipzen A."/>
            <person name="Riley R."/>
            <person name="Andreopoulos W."/>
            <person name="He G."/>
            <person name="Johnson J."/>
            <person name="Nolan M."/>
            <person name="Tritt A."/>
            <person name="Barry K.W."/>
            <person name="Grigoriev I.V."/>
            <person name="Nagy L.G."/>
            <person name="Hibbett D."/>
            <person name="Henrissat B."/>
            <person name="Matheny P.B."/>
            <person name="Labbe J."/>
            <person name="Martin F.M."/>
        </authorList>
    </citation>
    <scope>NUCLEOTIDE SEQUENCE</scope>
    <source>
        <strain evidence="1">HHB10654</strain>
    </source>
</reference>
<protein>
    <submittedName>
        <fullName evidence="1">Uncharacterized protein</fullName>
    </submittedName>
</protein>
<dbReference type="Proteomes" id="UP000814140">
    <property type="component" value="Unassembled WGS sequence"/>
</dbReference>
<comment type="caution">
    <text evidence="1">The sequence shown here is derived from an EMBL/GenBank/DDBJ whole genome shotgun (WGS) entry which is preliminary data.</text>
</comment>